<dbReference type="InterPro" id="IPR051534">
    <property type="entry name" value="CBASS_pafABC_assoc_protein"/>
</dbReference>
<feature type="domain" description="Helix-turn-helix type 11" evidence="1">
    <location>
        <begin position="6"/>
        <end position="60"/>
    </location>
</feature>
<dbReference type="PROSITE" id="PS52050">
    <property type="entry name" value="WYL"/>
    <property type="match status" value="1"/>
</dbReference>
<dbReference type="PANTHER" id="PTHR34580:SF3">
    <property type="entry name" value="PROTEIN PAFB"/>
    <property type="match status" value="1"/>
</dbReference>
<dbReference type="InterPro" id="IPR013196">
    <property type="entry name" value="HTH_11"/>
</dbReference>
<dbReference type="AlphaFoldDB" id="A0A7X3LSX5"/>
<dbReference type="Gene3D" id="1.10.10.10">
    <property type="entry name" value="Winged helix-like DNA-binding domain superfamily/Winged helix DNA-binding domain"/>
    <property type="match status" value="1"/>
</dbReference>
<dbReference type="Pfam" id="PF13280">
    <property type="entry name" value="WYL"/>
    <property type="match status" value="1"/>
</dbReference>
<dbReference type="Pfam" id="PF08279">
    <property type="entry name" value="HTH_11"/>
    <property type="match status" value="1"/>
</dbReference>
<organism evidence="3 4">
    <name type="scientific">Stappia sediminis</name>
    <dbReference type="NCBI Taxonomy" id="2692190"/>
    <lineage>
        <taxon>Bacteria</taxon>
        <taxon>Pseudomonadati</taxon>
        <taxon>Pseudomonadota</taxon>
        <taxon>Alphaproteobacteria</taxon>
        <taxon>Hyphomicrobiales</taxon>
        <taxon>Stappiaceae</taxon>
        <taxon>Stappia</taxon>
    </lineage>
</organism>
<feature type="domain" description="WYL" evidence="2">
    <location>
        <begin position="138"/>
        <end position="204"/>
    </location>
</feature>
<evidence type="ECO:0000313" key="4">
    <source>
        <dbReference type="Proteomes" id="UP000433101"/>
    </source>
</evidence>
<dbReference type="InterPro" id="IPR036388">
    <property type="entry name" value="WH-like_DNA-bd_sf"/>
</dbReference>
<evidence type="ECO:0000313" key="3">
    <source>
        <dbReference type="EMBL" id="MXN64491.1"/>
    </source>
</evidence>
<dbReference type="InterPro" id="IPR026881">
    <property type="entry name" value="WYL_dom"/>
</dbReference>
<dbReference type="SUPFAM" id="SSF46785">
    <property type="entry name" value="Winged helix' DNA-binding domain"/>
    <property type="match status" value="1"/>
</dbReference>
<dbReference type="Proteomes" id="UP000433101">
    <property type="component" value="Unassembled WGS sequence"/>
</dbReference>
<reference evidence="3 4" key="1">
    <citation type="submission" date="2019-12" db="EMBL/GenBank/DDBJ databases">
        <authorList>
            <person name="Li M."/>
        </authorList>
    </citation>
    <scope>NUCLEOTIDE SEQUENCE [LARGE SCALE GENOMIC DNA]</scope>
    <source>
        <strain evidence="3 4">GBMRC 2046</strain>
    </source>
</reference>
<dbReference type="RefSeq" id="WP_160774706.1">
    <property type="nucleotide sequence ID" value="NZ_WUMV01000002.1"/>
</dbReference>
<dbReference type="InterPro" id="IPR036390">
    <property type="entry name" value="WH_DNA-bd_sf"/>
</dbReference>
<comment type="caution">
    <text evidence="3">The sequence shown here is derived from an EMBL/GenBank/DDBJ whole genome shotgun (WGS) entry which is preliminary data.</text>
</comment>
<sequence length="240" mass="27894">MRRADRLLQIIQVLRRERRPVSGRYIAEELEVSLRTIYRDMVALEASGVPIRGEAGVGYILEAGYDLPPMMFDTDEMEAVMLGLRMAESRGDAALAKAARNAVAKIAAVLPATMRDEFIEIPLYAPVFEPFPQERIELPELRAALRSGQIVEILYQVPDRMPERRRIWPIVLGFFQQSRVLGAWCELRQDFRNFRTDRIIEMTVTNRRTPVNRQKLFSDWNEQQLQELERYKQERKVAAS</sequence>
<name>A0A7X3LSX5_9HYPH</name>
<proteinExistence type="predicted"/>
<dbReference type="EMBL" id="WUMV01000002">
    <property type="protein sequence ID" value="MXN64491.1"/>
    <property type="molecule type" value="Genomic_DNA"/>
</dbReference>
<accession>A0A7X3LSX5</accession>
<evidence type="ECO:0000259" key="1">
    <source>
        <dbReference type="Pfam" id="PF08279"/>
    </source>
</evidence>
<protein>
    <submittedName>
        <fullName evidence="3">HTH domain-containing protein</fullName>
    </submittedName>
</protein>
<keyword evidence="4" id="KW-1185">Reference proteome</keyword>
<evidence type="ECO:0000259" key="2">
    <source>
        <dbReference type="Pfam" id="PF13280"/>
    </source>
</evidence>
<gene>
    <name evidence="3" type="ORF">GR183_06205</name>
</gene>
<dbReference type="PANTHER" id="PTHR34580">
    <property type="match status" value="1"/>
</dbReference>